<sequence length="308" mass="34139">MPNNFTSPNGLVGFGADSNCTLATCNIKYSVFEYRPSLAANSLFTALFILAGVVHLIQGFHAWKSRRYSMQWFYCWAMVLGCLTEIIGYVGRILLHSNPFDFDYFLIQIVCLTIAPAFFGAAIYIALGQCVTALGHPRTNPKHYAYIFIPSDIISLTLQGAGGGLSSGTAHQTGVDLSLAGLVFQVFSLTVFSLLALDWIRHWRSSKDNMALPRKFKVFAWILVVAVLLILARCVYRIDELSQGYDGSLFHDQASFIVLEGVFMSIAALILILSNPAYQFDDETQELLGEKVEQIQAGRKKPLDEVSP</sequence>
<proteinExistence type="predicted"/>
<keyword evidence="4 5" id="KW-0472">Membrane</keyword>
<dbReference type="PANTHER" id="PTHR31465">
    <property type="entry name" value="PROTEIN RTA1-RELATED"/>
    <property type="match status" value="1"/>
</dbReference>
<dbReference type="Proteomes" id="UP000235786">
    <property type="component" value="Unassembled WGS sequence"/>
</dbReference>
<feature type="transmembrane region" description="Helical" evidence="5">
    <location>
        <begin position="72"/>
        <end position="94"/>
    </location>
</feature>
<protein>
    <submittedName>
        <fullName evidence="6">Parasitic phase-specific protein PSP-1</fullName>
    </submittedName>
</protein>
<feature type="transmembrane region" description="Helical" evidence="5">
    <location>
        <begin position="144"/>
        <end position="165"/>
    </location>
</feature>
<dbReference type="EMBL" id="KZ613960">
    <property type="protein sequence ID" value="PMD32014.1"/>
    <property type="molecule type" value="Genomic_DNA"/>
</dbReference>
<evidence type="ECO:0000256" key="5">
    <source>
        <dbReference type="SAM" id="Phobius"/>
    </source>
</evidence>
<dbReference type="AlphaFoldDB" id="A0A2J6R0G8"/>
<evidence type="ECO:0000256" key="3">
    <source>
        <dbReference type="ARBA" id="ARBA00022989"/>
    </source>
</evidence>
<name>A0A2J6R0G8_HYAVF</name>
<organism evidence="6 7">
    <name type="scientific">Hyaloscypha variabilis (strain UAMH 11265 / GT02V1 / F)</name>
    <name type="common">Meliniomyces variabilis</name>
    <dbReference type="NCBI Taxonomy" id="1149755"/>
    <lineage>
        <taxon>Eukaryota</taxon>
        <taxon>Fungi</taxon>
        <taxon>Dikarya</taxon>
        <taxon>Ascomycota</taxon>
        <taxon>Pezizomycotina</taxon>
        <taxon>Leotiomycetes</taxon>
        <taxon>Helotiales</taxon>
        <taxon>Hyaloscyphaceae</taxon>
        <taxon>Hyaloscypha</taxon>
        <taxon>Hyaloscypha variabilis</taxon>
    </lineage>
</organism>
<dbReference type="OrthoDB" id="4521223at2759"/>
<dbReference type="GO" id="GO:0000324">
    <property type="term" value="C:fungal-type vacuole"/>
    <property type="evidence" value="ECO:0007669"/>
    <property type="project" value="TreeGrafter"/>
</dbReference>
<accession>A0A2J6R0G8</accession>
<feature type="transmembrane region" description="Helical" evidence="5">
    <location>
        <begin position="253"/>
        <end position="273"/>
    </location>
</feature>
<feature type="transmembrane region" description="Helical" evidence="5">
    <location>
        <begin position="177"/>
        <end position="197"/>
    </location>
</feature>
<evidence type="ECO:0000313" key="6">
    <source>
        <dbReference type="EMBL" id="PMD32014.1"/>
    </source>
</evidence>
<feature type="transmembrane region" description="Helical" evidence="5">
    <location>
        <begin position="218"/>
        <end position="238"/>
    </location>
</feature>
<dbReference type="GO" id="GO:0005886">
    <property type="term" value="C:plasma membrane"/>
    <property type="evidence" value="ECO:0007669"/>
    <property type="project" value="TreeGrafter"/>
</dbReference>
<dbReference type="STRING" id="1149755.A0A2J6R0G8"/>
<reference evidence="6 7" key="1">
    <citation type="submission" date="2016-04" db="EMBL/GenBank/DDBJ databases">
        <title>A degradative enzymes factory behind the ericoid mycorrhizal symbiosis.</title>
        <authorList>
            <consortium name="DOE Joint Genome Institute"/>
            <person name="Martino E."/>
            <person name="Morin E."/>
            <person name="Grelet G."/>
            <person name="Kuo A."/>
            <person name="Kohler A."/>
            <person name="Daghino S."/>
            <person name="Barry K."/>
            <person name="Choi C."/>
            <person name="Cichocki N."/>
            <person name="Clum A."/>
            <person name="Copeland A."/>
            <person name="Hainaut M."/>
            <person name="Haridas S."/>
            <person name="Labutti K."/>
            <person name="Lindquist E."/>
            <person name="Lipzen A."/>
            <person name="Khouja H.-R."/>
            <person name="Murat C."/>
            <person name="Ohm R."/>
            <person name="Olson A."/>
            <person name="Spatafora J."/>
            <person name="Veneault-Fourrey C."/>
            <person name="Henrissat B."/>
            <person name="Grigoriev I."/>
            <person name="Martin F."/>
            <person name="Perotto S."/>
        </authorList>
    </citation>
    <scope>NUCLEOTIDE SEQUENCE [LARGE SCALE GENOMIC DNA]</scope>
    <source>
        <strain evidence="6 7">F</strain>
    </source>
</reference>
<keyword evidence="2 5" id="KW-0812">Transmembrane</keyword>
<dbReference type="PANTHER" id="PTHR31465:SF9">
    <property type="entry name" value="SPHINGOID LONG-CHAIN BASE TRANSPORTER RSB1"/>
    <property type="match status" value="1"/>
</dbReference>
<feature type="transmembrane region" description="Helical" evidence="5">
    <location>
        <begin position="38"/>
        <end position="60"/>
    </location>
</feature>
<evidence type="ECO:0000256" key="4">
    <source>
        <dbReference type="ARBA" id="ARBA00023136"/>
    </source>
</evidence>
<feature type="transmembrane region" description="Helical" evidence="5">
    <location>
        <begin position="106"/>
        <end position="132"/>
    </location>
</feature>
<evidence type="ECO:0000256" key="1">
    <source>
        <dbReference type="ARBA" id="ARBA00004141"/>
    </source>
</evidence>
<evidence type="ECO:0000256" key="2">
    <source>
        <dbReference type="ARBA" id="ARBA00022692"/>
    </source>
</evidence>
<comment type="subcellular location">
    <subcellularLocation>
        <location evidence="1">Membrane</location>
        <topology evidence="1">Multi-pass membrane protein</topology>
    </subcellularLocation>
</comment>
<keyword evidence="3 5" id="KW-1133">Transmembrane helix</keyword>
<evidence type="ECO:0000313" key="7">
    <source>
        <dbReference type="Proteomes" id="UP000235786"/>
    </source>
</evidence>
<keyword evidence="7" id="KW-1185">Reference proteome</keyword>
<dbReference type="InterPro" id="IPR007568">
    <property type="entry name" value="RTA1"/>
</dbReference>
<dbReference type="Pfam" id="PF04479">
    <property type="entry name" value="RTA1"/>
    <property type="match status" value="1"/>
</dbReference>
<gene>
    <name evidence="6" type="ORF">L207DRAFT_500375</name>
</gene>